<dbReference type="Proteomes" id="UP000177960">
    <property type="component" value="Unassembled WGS sequence"/>
</dbReference>
<sequence>MELLKQKIEELLTAGGFDFSVDLDSDSRRVRIFIHDESAEKESLPKLVFDLDHIVNIMAKKLQLEKISVDVNNYKKERERLITELAKATARKALLQKEAIELPAMNAYERRLVHIELATRPDLKTESIGEGPARRIVIKPL</sequence>
<dbReference type="InterPro" id="IPR036867">
    <property type="entry name" value="R3H_dom_sf"/>
</dbReference>
<dbReference type="PROSITE" id="PS51061">
    <property type="entry name" value="R3H"/>
    <property type="match status" value="1"/>
</dbReference>
<protein>
    <recommendedName>
        <fullName evidence="2">R3H domain-containing protein</fullName>
    </recommendedName>
</protein>
<feature type="domain" description="R3H" evidence="2">
    <location>
        <begin position="76"/>
        <end position="141"/>
    </location>
</feature>
<dbReference type="SUPFAM" id="SSF82708">
    <property type="entry name" value="R3H domain"/>
    <property type="match status" value="1"/>
</dbReference>
<evidence type="ECO:0000256" key="1">
    <source>
        <dbReference type="SAM" id="Coils"/>
    </source>
</evidence>
<dbReference type="Pfam" id="PF01424">
    <property type="entry name" value="R3H"/>
    <property type="match status" value="1"/>
</dbReference>
<proteinExistence type="predicted"/>
<dbReference type="InterPro" id="IPR001374">
    <property type="entry name" value="R3H_dom"/>
</dbReference>
<dbReference type="GO" id="GO:0003723">
    <property type="term" value="F:RNA binding"/>
    <property type="evidence" value="ECO:0007669"/>
    <property type="project" value="InterPro"/>
</dbReference>
<gene>
    <name evidence="3" type="ORF">A3B92_00905</name>
</gene>
<dbReference type="AlphaFoldDB" id="A0A1G1ZI43"/>
<feature type="coiled-coil region" evidence="1">
    <location>
        <begin position="64"/>
        <end position="98"/>
    </location>
</feature>
<dbReference type="EMBL" id="MHJG01000009">
    <property type="protein sequence ID" value="OGY64089.1"/>
    <property type="molecule type" value="Genomic_DNA"/>
</dbReference>
<accession>A0A1G1ZI43</accession>
<evidence type="ECO:0000259" key="2">
    <source>
        <dbReference type="PROSITE" id="PS51061"/>
    </source>
</evidence>
<dbReference type="SMART" id="SM00393">
    <property type="entry name" value="R3H"/>
    <property type="match status" value="1"/>
</dbReference>
<dbReference type="CDD" id="cd02644">
    <property type="entry name" value="R3H_jag"/>
    <property type="match status" value="1"/>
</dbReference>
<keyword evidence="1" id="KW-0175">Coiled coil</keyword>
<dbReference type="STRING" id="1798404.A3B92_00905"/>
<reference evidence="3 4" key="1">
    <citation type="journal article" date="2016" name="Nat. Commun.">
        <title>Thousands of microbial genomes shed light on interconnected biogeochemical processes in an aquifer system.</title>
        <authorList>
            <person name="Anantharaman K."/>
            <person name="Brown C.T."/>
            <person name="Hug L.A."/>
            <person name="Sharon I."/>
            <person name="Castelle C.J."/>
            <person name="Probst A.J."/>
            <person name="Thomas B.C."/>
            <person name="Singh A."/>
            <person name="Wilkins M.J."/>
            <person name="Karaoz U."/>
            <person name="Brodie E.L."/>
            <person name="Williams K.H."/>
            <person name="Hubbard S.S."/>
            <person name="Banfield J.F."/>
        </authorList>
    </citation>
    <scope>NUCLEOTIDE SEQUENCE [LARGE SCALE GENOMIC DNA]</scope>
</reference>
<dbReference type="InterPro" id="IPR034079">
    <property type="entry name" value="R3H_KhpB"/>
</dbReference>
<evidence type="ECO:0000313" key="4">
    <source>
        <dbReference type="Proteomes" id="UP000177960"/>
    </source>
</evidence>
<comment type="caution">
    <text evidence="3">The sequence shown here is derived from an EMBL/GenBank/DDBJ whole genome shotgun (WGS) entry which is preliminary data.</text>
</comment>
<name>A0A1G1ZI43_9BACT</name>
<evidence type="ECO:0000313" key="3">
    <source>
        <dbReference type="EMBL" id="OGY64089.1"/>
    </source>
</evidence>
<dbReference type="PANTHER" id="PTHR35800:SF1">
    <property type="entry name" value="RNA-BINDING PROTEIN KHPB"/>
    <property type="match status" value="1"/>
</dbReference>
<dbReference type="Gene3D" id="3.30.1370.50">
    <property type="entry name" value="R3H-like domain"/>
    <property type="match status" value="1"/>
</dbReference>
<dbReference type="InterPro" id="IPR039247">
    <property type="entry name" value="KhpB"/>
</dbReference>
<dbReference type="PANTHER" id="PTHR35800">
    <property type="entry name" value="PROTEIN JAG"/>
    <property type="match status" value="1"/>
</dbReference>
<organism evidence="3 4">
    <name type="scientific">Candidatus Harrisonbacteria bacterium RIFCSPHIGHO2_02_FULL_42_16</name>
    <dbReference type="NCBI Taxonomy" id="1798404"/>
    <lineage>
        <taxon>Bacteria</taxon>
        <taxon>Candidatus Harrisoniibacteriota</taxon>
    </lineage>
</organism>